<evidence type="ECO:0000313" key="2">
    <source>
        <dbReference type="EMBL" id="PWO00879.1"/>
    </source>
</evidence>
<dbReference type="RefSeq" id="XP_025601157.1">
    <property type="nucleotide sequence ID" value="XM_025739019.1"/>
</dbReference>
<feature type="region of interest" description="Disordered" evidence="1">
    <location>
        <begin position="72"/>
        <end position="95"/>
    </location>
</feature>
<feature type="region of interest" description="Disordered" evidence="1">
    <location>
        <begin position="1"/>
        <end position="59"/>
    </location>
</feature>
<reference evidence="2 3" key="1">
    <citation type="journal article" date="2018" name="Mol. Biol. Evol.">
        <title>Broad Genomic Sampling Reveals a Smut Pathogenic Ancestry of the Fungal Clade Ustilaginomycotina.</title>
        <authorList>
            <person name="Kijpornyongpan T."/>
            <person name="Mondo S.J."/>
            <person name="Barry K."/>
            <person name="Sandor L."/>
            <person name="Lee J."/>
            <person name="Lipzen A."/>
            <person name="Pangilinan J."/>
            <person name="LaButti K."/>
            <person name="Hainaut M."/>
            <person name="Henrissat B."/>
            <person name="Grigoriev I.V."/>
            <person name="Spatafora J.W."/>
            <person name="Aime M.C."/>
        </authorList>
    </citation>
    <scope>NUCLEOTIDE SEQUENCE [LARGE SCALE GENOMIC DNA]</scope>
    <source>
        <strain evidence="2 3">MCA 4186</strain>
    </source>
</reference>
<sequence>MCWTRGRSSSTSTPERENGRPHTRSRRQRPRRRLARHDSHTSGRTSRLRPARSSSAGRHKCCSCQGLRERRKEGQFPPRRNRTARTSCGRHPGSNQVGAARECDAGYVRGSCAARASAPPLTRPCGPFAATPLRSCAGCMRRGAAGARASLSVSAAATRRDAGAGAAAVSSTACSRKPHLRVPQHAACSTMRSGGGHLLGSASASASASVPGCLHVERCPGRQPSALRCHAAAVRAQTAAVSSAGESSLALPPVPASGSKICPQPSARLRLWCQTPMSGSSPSAAALPLCHGRARTCGCRREKCDTAAADMRPRPACG</sequence>
<proteinExistence type="predicted"/>
<gene>
    <name evidence="2" type="ORF">FA09DRAFT_117368</name>
</gene>
<evidence type="ECO:0000256" key="1">
    <source>
        <dbReference type="SAM" id="MobiDB-lite"/>
    </source>
</evidence>
<name>A0A316ZIG9_9BASI</name>
<keyword evidence="3" id="KW-1185">Reference proteome</keyword>
<feature type="compositionally biased region" description="Basic residues" evidence="1">
    <location>
        <begin position="21"/>
        <end position="35"/>
    </location>
</feature>
<accession>A0A316ZIG9</accession>
<feature type="compositionally biased region" description="Polar residues" evidence="1">
    <location>
        <begin position="1"/>
        <end position="13"/>
    </location>
</feature>
<dbReference type="EMBL" id="KZ819284">
    <property type="protein sequence ID" value="PWO00879.1"/>
    <property type="molecule type" value="Genomic_DNA"/>
</dbReference>
<protein>
    <submittedName>
        <fullName evidence="2">Uncharacterized protein</fullName>
    </submittedName>
</protein>
<dbReference type="Proteomes" id="UP000245946">
    <property type="component" value="Unassembled WGS sequence"/>
</dbReference>
<organism evidence="2 3">
    <name type="scientific">Tilletiopsis washingtonensis</name>
    <dbReference type="NCBI Taxonomy" id="58919"/>
    <lineage>
        <taxon>Eukaryota</taxon>
        <taxon>Fungi</taxon>
        <taxon>Dikarya</taxon>
        <taxon>Basidiomycota</taxon>
        <taxon>Ustilaginomycotina</taxon>
        <taxon>Exobasidiomycetes</taxon>
        <taxon>Entylomatales</taxon>
        <taxon>Entylomatales incertae sedis</taxon>
        <taxon>Tilletiopsis</taxon>
    </lineage>
</organism>
<evidence type="ECO:0000313" key="3">
    <source>
        <dbReference type="Proteomes" id="UP000245946"/>
    </source>
</evidence>
<dbReference type="GeneID" id="37266565"/>
<dbReference type="AlphaFoldDB" id="A0A316ZIG9"/>